<dbReference type="Proteomes" id="UP000199602">
    <property type="component" value="Unassembled WGS sequence"/>
</dbReference>
<sequence length="166" mass="19957">MKNLTNILKKEDEDLIIILKNKNLERYLFEFFSIHPADIGIISKKVPFLSNLEMLENIFLPLMYKNNISLKSCYKKFKTFIDKLQLEDILWKRKEKLTGVELFKSMLLRALSVDSKIIFLEYPTREEFDFVKNFIHTLKSRHYLWVLVKESEEVVFNDVEFKKIIL</sequence>
<evidence type="ECO:0000313" key="1">
    <source>
        <dbReference type="EMBL" id="SDN29654.1"/>
    </source>
</evidence>
<accession>A0A1H0A8V2</accession>
<dbReference type="AlphaFoldDB" id="A0A1H0A8V2"/>
<protein>
    <submittedName>
        <fullName evidence="1">Uncharacterized protein</fullName>
    </submittedName>
</protein>
<organism evidence="1 2">
    <name type="scientific">Desulfonauticus submarinus</name>
    <dbReference type="NCBI Taxonomy" id="206665"/>
    <lineage>
        <taxon>Bacteria</taxon>
        <taxon>Pseudomonadati</taxon>
        <taxon>Thermodesulfobacteriota</taxon>
        <taxon>Desulfovibrionia</taxon>
        <taxon>Desulfovibrionales</taxon>
        <taxon>Desulfonauticaceae</taxon>
        <taxon>Desulfonauticus</taxon>
    </lineage>
</organism>
<keyword evidence="2" id="KW-1185">Reference proteome</keyword>
<dbReference type="OrthoDB" id="5471698at2"/>
<proteinExistence type="predicted"/>
<reference evidence="1 2" key="1">
    <citation type="submission" date="2016-10" db="EMBL/GenBank/DDBJ databases">
        <authorList>
            <person name="de Groot N.N."/>
        </authorList>
    </citation>
    <scope>NUCLEOTIDE SEQUENCE [LARGE SCALE GENOMIC DNA]</scope>
    <source>
        <strain evidence="1 2">DSM 15269</strain>
    </source>
</reference>
<gene>
    <name evidence="1" type="ORF">SAMN04488516_101315</name>
</gene>
<evidence type="ECO:0000313" key="2">
    <source>
        <dbReference type="Proteomes" id="UP000199602"/>
    </source>
</evidence>
<dbReference type="STRING" id="206665.SAMN04488516_101315"/>
<dbReference type="RefSeq" id="WP_092062343.1">
    <property type="nucleotide sequence ID" value="NZ_FNIN01000001.1"/>
</dbReference>
<dbReference type="InterPro" id="IPR027417">
    <property type="entry name" value="P-loop_NTPase"/>
</dbReference>
<dbReference type="SUPFAM" id="SSF52540">
    <property type="entry name" value="P-loop containing nucleoside triphosphate hydrolases"/>
    <property type="match status" value="1"/>
</dbReference>
<dbReference type="Gene3D" id="3.40.50.300">
    <property type="entry name" value="P-loop containing nucleotide triphosphate hydrolases"/>
    <property type="match status" value="1"/>
</dbReference>
<name>A0A1H0A8V2_9BACT</name>
<dbReference type="EMBL" id="FNIN01000001">
    <property type="protein sequence ID" value="SDN29654.1"/>
    <property type="molecule type" value="Genomic_DNA"/>
</dbReference>